<name>A0AAD7LVB0_QUISA</name>
<feature type="compositionally biased region" description="Basic residues" evidence="3">
    <location>
        <begin position="17"/>
        <end position="32"/>
    </location>
</feature>
<feature type="region of interest" description="Disordered" evidence="3">
    <location>
        <begin position="1"/>
        <end position="75"/>
    </location>
</feature>
<dbReference type="AlphaFoldDB" id="A0AAD7LVB0"/>
<feature type="compositionally biased region" description="Low complexity" evidence="3">
    <location>
        <begin position="39"/>
        <end position="51"/>
    </location>
</feature>
<comment type="caution">
    <text evidence="4">The sequence shown here is derived from an EMBL/GenBank/DDBJ whole genome shotgun (WGS) entry which is preliminary data.</text>
</comment>
<dbReference type="PANTHER" id="PTHR33142:SF8">
    <property type="entry name" value="CYCLIN-DEPENDENT PROTEIN KINASE INHIBITOR SMR9"/>
    <property type="match status" value="1"/>
</dbReference>
<dbReference type="Proteomes" id="UP001163823">
    <property type="component" value="Chromosome 6"/>
</dbReference>
<reference evidence="4" key="1">
    <citation type="journal article" date="2023" name="Science">
        <title>Elucidation of the pathway for biosynthesis of saponin adjuvants from the soapbark tree.</title>
        <authorList>
            <person name="Reed J."/>
            <person name="Orme A."/>
            <person name="El-Demerdash A."/>
            <person name="Owen C."/>
            <person name="Martin L.B.B."/>
            <person name="Misra R.C."/>
            <person name="Kikuchi S."/>
            <person name="Rejzek M."/>
            <person name="Martin A.C."/>
            <person name="Harkess A."/>
            <person name="Leebens-Mack J."/>
            <person name="Louveau T."/>
            <person name="Stephenson M.J."/>
            <person name="Osbourn A."/>
        </authorList>
    </citation>
    <scope>NUCLEOTIDE SEQUENCE</scope>
    <source>
        <strain evidence="4">S10</strain>
    </source>
</reference>
<dbReference type="InterPro" id="IPR040389">
    <property type="entry name" value="SMR"/>
</dbReference>
<dbReference type="EMBL" id="JARAOO010000006">
    <property type="protein sequence ID" value="KAJ7964096.1"/>
    <property type="molecule type" value="Genomic_DNA"/>
</dbReference>
<dbReference type="GO" id="GO:0004860">
    <property type="term" value="F:protein kinase inhibitor activity"/>
    <property type="evidence" value="ECO:0007669"/>
    <property type="project" value="UniProtKB-KW"/>
</dbReference>
<keyword evidence="1 4" id="KW-0649">Protein kinase inhibitor</keyword>
<dbReference type="KEGG" id="qsa:O6P43_013961"/>
<accession>A0AAD7LVB0</accession>
<protein>
    <submittedName>
        <fullName evidence="4">Cyclin-dependent protein kinase inhibitor SMR13</fullName>
    </submittedName>
</protein>
<keyword evidence="2" id="KW-0131">Cell cycle</keyword>
<organism evidence="4 5">
    <name type="scientific">Quillaja saponaria</name>
    <name type="common">Soap bark tree</name>
    <dbReference type="NCBI Taxonomy" id="32244"/>
    <lineage>
        <taxon>Eukaryota</taxon>
        <taxon>Viridiplantae</taxon>
        <taxon>Streptophyta</taxon>
        <taxon>Embryophyta</taxon>
        <taxon>Tracheophyta</taxon>
        <taxon>Spermatophyta</taxon>
        <taxon>Magnoliopsida</taxon>
        <taxon>eudicotyledons</taxon>
        <taxon>Gunneridae</taxon>
        <taxon>Pentapetalae</taxon>
        <taxon>rosids</taxon>
        <taxon>fabids</taxon>
        <taxon>Fabales</taxon>
        <taxon>Quillajaceae</taxon>
        <taxon>Quillaja</taxon>
    </lineage>
</organism>
<feature type="compositionally biased region" description="Low complexity" evidence="3">
    <location>
        <begin position="1"/>
        <end position="16"/>
    </location>
</feature>
<proteinExistence type="predicted"/>
<evidence type="ECO:0000256" key="3">
    <source>
        <dbReference type="SAM" id="MobiDB-lite"/>
    </source>
</evidence>
<evidence type="ECO:0000313" key="4">
    <source>
        <dbReference type="EMBL" id="KAJ7964096.1"/>
    </source>
</evidence>
<dbReference type="GO" id="GO:0032875">
    <property type="term" value="P:regulation of DNA endoreduplication"/>
    <property type="evidence" value="ECO:0007669"/>
    <property type="project" value="InterPro"/>
</dbReference>
<dbReference type="GO" id="GO:0005634">
    <property type="term" value="C:nucleus"/>
    <property type="evidence" value="ECO:0007669"/>
    <property type="project" value="TreeGrafter"/>
</dbReference>
<feature type="compositionally biased region" description="Polar residues" evidence="3">
    <location>
        <begin position="64"/>
        <end position="75"/>
    </location>
</feature>
<evidence type="ECO:0000256" key="2">
    <source>
        <dbReference type="ARBA" id="ARBA00023306"/>
    </source>
</evidence>
<evidence type="ECO:0000256" key="1">
    <source>
        <dbReference type="ARBA" id="ARBA00023013"/>
    </source>
</evidence>
<keyword evidence="5" id="KW-1185">Reference proteome</keyword>
<gene>
    <name evidence="4" type="ORF">O6P43_013961</name>
</gene>
<evidence type="ECO:0000313" key="5">
    <source>
        <dbReference type="Proteomes" id="UP001163823"/>
    </source>
</evidence>
<sequence length="129" mass="14511">MAPSGRRTTTSRTKAASTRKPRRPHSFKKQPVQRKNQETSTITLTSSSNNNSKKDVMGFDQGTIEVSSTSDCSTPKAQRFRIPEILTCPPAPKKQRVLSNCSLHRSPIAFFAPPDIELFFFFELRDIPV</sequence>
<dbReference type="PANTHER" id="PTHR33142">
    <property type="entry name" value="CYCLIN-DEPENDENT PROTEIN KINASE INHIBITOR SMR13"/>
    <property type="match status" value="1"/>
</dbReference>